<proteinExistence type="predicted"/>
<keyword evidence="3" id="KW-1185">Reference proteome</keyword>
<evidence type="ECO:0000259" key="1">
    <source>
        <dbReference type="Pfam" id="PF03781"/>
    </source>
</evidence>
<name>A0ABR8DLL6_9NOSO</name>
<sequence length="75" mass="8808">MRKLALLIGISEYKPEFNPLPSAVMIDNDNRNRLLRGGSWSSLPRDCRSAYRFYFARDFRNDRVGFRVVLVRGRT</sequence>
<dbReference type="RefSeq" id="WP_190939664.1">
    <property type="nucleotide sequence ID" value="NZ_JACJSI010000007.1"/>
</dbReference>
<dbReference type="SUPFAM" id="SSF56436">
    <property type="entry name" value="C-type lectin-like"/>
    <property type="match status" value="1"/>
</dbReference>
<dbReference type="InterPro" id="IPR016187">
    <property type="entry name" value="CTDL_fold"/>
</dbReference>
<dbReference type="InterPro" id="IPR005532">
    <property type="entry name" value="SUMF_dom"/>
</dbReference>
<dbReference type="Gene3D" id="3.90.1580.10">
    <property type="entry name" value="paralog of FGE (formylglycine-generating enzyme)"/>
    <property type="match status" value="1"/>
</dbReference>
<protein>
    <submittedName>
        <fullName evidence="2">SUMF1/EgtB/PvdO family nonheme iron enzyme</fullName>
    </submittedName>
</protein>
<feature type="domain" description="Sulfatase-modifying factor enzyme-like" evidence="1">
    <location>
        <begin position="16"/>
        <end position="69"/>
    </location>
</feature>
<reference evidence="2 3" key="1">
    <citation type="journal article" date="2020" name="ISME J.">
        <title>Comparative genomics reveals insights into cyanobacterial evolution and habitat adaptation.</title>
        <authorList>
            <person name="Chen M.Y."/>
            <person name="Teng W.K."/>
            <person name="Zhao L."/>
            <person name="Hu C.X."/>
            <person name="Zhou Y.K."/>
            <person name="Han B.P."/>
            <person name="Song L.R."/>
            <person name="Shu W.S."/>
        </authorList>
    </citation>
    <scope>NUCLEOTIDE SEQUENCE [LARGE SCALE GENOMIC DNA]</scope>
    <source>
        <strain evidence="2 3">FACHB-838</strain>
    </source>
</reference>
<dbReference type="Proteomes" id="UP000623440">
    <property type="component" value="Unassembled WGS sequence"/>
</dbReference>
<dbReference type="InterPro" id="IPR042095">
    <property type="entry name" value="SUMF_sf"/>
</dbReference>
<dbReference type="EMBL" id="JACJSI010000007">
    <property type="protein sequence ID" value="MBD2529035.1"/>
    <property type="molecule type" value="Genomic_DNA"/>
</dbReference>
<gene>
    <name evidence="2" type="ORF">H6G97_05410</name>
</gene>
<accession>A0ABR8DLL6</accession>
<evidence type="ECO:0000313" key="2">
    <source>
        <dbReference type="EMBL" id="MBD2529035.1"/>
    </source>
</evidence>
<organism evidence="2 3">
    <name type="scientific">Nostoc flagelliforme FACHB-838</name>
    <dbReference type="NCBI Taxonomy" id="2692904"/>
    <lineage>
        <taxon>Bacteria</taxon>
        <taxon>Bacillati</taxon>
        <taxon>Cyanobacteriota</taxon>
        <taxon>Cyanophyceae</taxon>
        <taxon>Nostocales</taxon>
        <taxon>Nostocaceae</taxon>
        <taxon>Nostoc</taxon>
    </lineage>
</organism>
<comment type="caution">
    <text evidence="2">The sequence shown here is derived from an EMBL/GenBank/DDBJ whole genome shotgun (WGS) entry which is preliminary data.</text>
</comment>
<evidence type="ECO:0000313" key="3">
    <source>
        <dbReference type="Proteomes" id="UP000623440"/>
    </source>
</evidence>
<dbReference type="Pfam" id="PF03781">
    <property type="entry name" value="FGE-sulfatase"/>
    <property type="match status" value="1"/>
</dbReference>